<gene>
    <name evidence="3" type="ordered locus">AciPR4_1527</name>
</gene>
<accession>E8V1R8</accession>
<dbReference type="RefSeq" id="WP_013568082.1">
    <property type="nucleotide sequence ID" value="NC_014963.1"/>
</dbReference>
<dbReference type="EC" id="1.1.1.81" evidence="3"/>
<keyword evidence="3" id="KW-0670">Pyruvate</keyword>
<sequence length="449" mass="48106">MPPFLDREEIAPRQQNPKGYAQWLFTQVMLRVNVPRSMRDSFVLEGSELRVGEDRFDLRLFKRIFLVSIGKASVPMAEHAIQTLGDALPLTGVVVGLGTWAAPPGILSLRGDHPVPGRNSFVAAHELLQLMQTADEDTLVLYLISGGASAMAEAPLDASISSEDLSAFYRRLLHSGLAIGKTNVLRKHFSAIKGGRLALAAGAATRCTVLISDVPPGRLDIVGSGPSLADTSTVEEVRRILAETPLLAPVPEAMARFLEQMPETPKTLPEGRLPSTSLSLLSSDSLIEEAIQLVSTAGYRVIVDNTCDDWDYSDAAKYLVERAREESVASIPLCILSAGEVTVSIKGQAGLGGRNQQWALRVAQLIDGQSNFVAMSVGSDGIDGNSPAAGAVVDGSTWQRALRAGMNPQNALESFNAYPLFEALGDTVDPGPSGNNIRDLRVIFVNKQP</sequence>
<dbReference type="SUPFAM" id="SSF82544">
    <property type="entry name" value="GckA/TtuD-like"/>
    <property type="match status" value="1"/>
</dbReference>
<dbReference type="InterPro" id="IPR037035">
    <property type="entry name" value="GK-like_C_sf"/>
</dbReference>
<dbReference type="PANTHER" id="PTHR12227">
    <property type="entry name" value="GLYCERATE KINASE"/>
    <property type="match status" value="1"/>
</dbReference>
<feature type="domain" description="MOFRL" evidence="1">
    <location>
        <begin position="333"/>
        <end position="439"/>
    </location>
</feature>
<keyword evidence="3" id="KW-0560">Oxidoreductase</keyword>
<dbReference type="EMBL" id="CP002467">
    <property type="protein sequence ID" value="ADV82349.1"/>
    <property type="molecule type" value="Genomic_DNA"/>
</dbReference>
<dbReference type="InterPro" id="IPR007835">
    <property type="entry name" value="MOFRL"/>
</dbReference>
<dbReference type="Proteomes" id="UP000006844">
    <property type="component" value="Chromosome"/>
</dbReference>
<dbReference type="Gene3D" id="3.40.50.10180">
    <property type="entry name" value="Glycerate kinase, MOFRL-like N-terminal domain"/>
    <property type="match status" value="1"/>
</dbReference>
<dbReference type="GO" id="GO:0008887">
    <property type="term" value="F:glycerate kinase activity"/>
    <property type="evidence" value="ECO:0007669"/>
    <property type="project" value="InterPro"/>
</dbReference>
<dbReference type="InterPro" id="IPR025286">
    <property type="entry name" value="MOFRL_assoc_dom"/>
</dbReference>
<dbReference type="AlphaFoldDB" id="E8V1R8"/>
<dbReference type="Pfam" id="PF05161">
    <property type="entry name" value="MOFRL"/>
    <property type="match status" value="1"/>
</dbReference>
<evidence type="ECO:0000259" key="2">
    <source>
        <dbReference type="Pfam" id="PF13660"/>
    </source>
</evidence>
<name>E8V1R8_TERSS</name>
<dbReference type="STRING" id="401053.AciPR4_1527"/>
<dbReference type="eggNOG" id="COG2379">
    <property type="taxonomic scope" value="Bacteria"/>
</dbReference>
<dbReference type="Pfam" id="PF13660">
    <property type="entry name" value="DUF4147"/>
    <property type="match status" value="1"/>
</dbReference>
<evidence type="ECO:0000313" key="3">
    <source>
        <dbReference type="EMBL" id="ADV82349.1"/>
    </source>
</evidence>
<dbReference type="GO" id="GO:0016618">
    <property type="term" value="F:hydroxypyruvate reductase [NAD(P)H] activity"/>
    <property type="evidence" value="ECO:0007669"/>
    <property type="project" value="UniProtKB-EC"/>
</dbReference>
<dbReference type="PANTHER" id="PTHR12227:SF0">
    <property type="entry name" value="GLYCERATE KINASE"/>
    <property type="match status" value="1"/>
</dbReference>
<dbReference type="InterPro" id="IPR039760">
    <property type="entry name" value="MOFRL_protein"/>
</dbReference>
<evidence type="ECO:0000259" key="1">
    <source>
        <dbReference type="Pfam" id="PF05161"/>
    </source>
</evidence>
<dbReference type="HOGENOM" id="CLU_032279_1_1_0"/>
<protein>
    <submittedName>
        <fullName evidence="3">Hydroxypyruvate reductase</fullName>
        <ecNumber evidence="3">1.1.1.81</ecNumber>
    </submittedName>
</protein>
<reference evidence="3 4" key="1">
    <citation type="journal article" date="2012" name="Stand. Genomic Sci.">
        <title>Complete genome sequence of Terriglobus saanensis type strain SP1PR4(T), an Acidobacteria from tundra soil.</title>
        <authorList>
            <person name="Rawat S.R."/>
            <person name="Mannisto M.K."/>
            <person name="Starovoytov V."/>
            <person name="Goodwin L."/>
            <person name="Nolan M."/>
            <person name="Hauser L."/>
            <person name="Land M."/>
            <person name="Davenport K.W."/>
            <person name="Woyke T."/>
            <person name="Haggblom M.M."/>
        </authorList>
    </citation>
    <scope>NUCLEOTIDE SEQUENCE</scope>
    <source>
        <strain evidence="4">ATCC BAA-1853 / DSM 23119 / SP1PR4</strain>
    </source>
</reference>
<organism evidence="3 4">
    <name type="scientific">Terriglobus saanensis (strain ATCC BAA-1853 / DSM 23119 / SP1PR4)</name>
    <dbReference type="NCBI Taxonomy" id="401053"/>
    <lineage>
        <taxon>Bacteria</taxon>
        <taxon>Pseudomonadati</taxon>
        <taxon>Acidobacteriota</taxon>
        <taxon>Terriglobia</taxon>
        <taxon>Terriglobales</taxon>
        <taxon>Acidobacteriaceae</taxon>
        <taxon>Terriglobus</taxon>
    </lineage>
</organism>
<evidence type="ECO:0000313" key="4">
    <source>
        <dbReference type="Proteomes" id="UP000006844"/>
    </source>
</evidence>
<dbReference type="Gene3D" id="3.40.1480.10">
    <property type="entry name" value="MOFRL domain"/>
    <property type="match status" value="1"/>
</dbReference>
<proteinExistence type="predicted"/>
<feature type="domain" description="MOFRL-associated" evidence="2">
    <location>
        <begin position="22"/>
        <end position="259"/>
    </location>
</feature>
<dbReference type="OrthoDB" id="9766552at2"/>
<dbReference type="GO" id="GO:0005737">
    <property type="term" value="C:cytoplasm"/>
    <property type="evidence" value="ECO:0007669"/>
    <property type="project" value="TreeGrafter"/>
</dbReference>
<dbReference type="InterPro" id="IPR038614">
    <property type="entry name" value="GK_N_sf"/>
</dbReference>
<dbReference type="KEGG" id="tsa:AciPR4_1527"/>
<keyword evidence="4" id="KW-1185">Reference proteome</keyword>